<feature type="transmembrane region" description="Helical" evidence="2">
    <location>
        <begin position="79"/>
        <end position="104"/>
    </location>
</feature>
<comment type="caution">
    <text evidence="3">The sequence shown here is derived from an EMBL/GenBank/DDBJ whole genome shotgun (WGS) entry which is preliminary data.</text>
</comment>
<dbReference type="EMBL" id="JBBXMP010000018">
    <property type="protein sequence ID" value="KAL0068447.1"/>
    <property type="molecule type" value="Genomic_DNA"/>
</dbReference>
<organism evidence="3 4">
    <name type="scientific">Marasmius tenuissimus</name>
    <dbReference type="NCBI Taxonomy" id="585030"/>
    <lineage>
        <taxon>Eukaryota</taxon>
        <taxon>Fungi</taxon>
        <taxon>Dikarya</taxon>
        <taxon>Basidiomycota</taxon>
        <taxon>Agaricomycotina</taxon>
        <taxon>Agaricomycetes</taxon>
        <taxon>Agaricomycetidae</taxon>
        <taxon>Agaricales</taxon>
        <taxon>Marasmiineae</taxon>
        <taxon>Marasmiaceae</taxon>
        <taxon>Marasmius</taxon>
    </lineage>
</organism>
<reference evidence="3 4" key="1">
    <citation type="submission" date="2024-05" db="EMBL/GenBank/DDBJ databases">
        <title>A draft genome resource for the thread blight pathogen Marasmius tenuissimus strain MS-2.</title>
        <authorList>
            <person name="Yulfo-Soto G.E."/>
            <person name="Baruah I.K."/>
            <person name="Amoako-Attah I."/>
            <person name="Bukari Y."/>
            <person name="Meinhardt L.W."/>
            <person name="Bailey B.A."/>
            <person name="Cohen S.P."/>
        </authorList>
    </citation>
    <scope>NUCLEOTIDE SEQUENCE [LARGE SCALE GENOMIC DNA]</scope>
    <source>
        <strain evidence="3 4">MS-2</strain>
    </source>
</reference>
<dbReference type="SUPFAM" id="SSF81321">
    <property type="entry name" value="Family A G protein-coupled receptor-like"/>
    <property type="match status" value="1"/>
</dbReference>
<keyword evidence="4" id="KW-1185">Reference proteome</keyword>
<evidence type="ECO:0008006" key="5">
    <source>
        <dbReference type="Google" id="ProtNLM"/>
    </source>
</evidence>
<evidence type="ECO:0000313" key="3">
    <source>
        <dbReference type="EMBL" id="KAL0068447.1"/>
    </source>
</evidence>
<evidence type="ECO:0000313" key="4">
    <source>
        <dbReference type="Proteomes" id="UP001437256"/>
    </source>
</evidence>
<dbReference type="Proteomes" id="UP001437256">
    <property type="component" value="Unassembled WGS sequence"/>
</dbReference>
<keyword evidence="2" id="KW-1133">Transmembrane helix</keyword>
<accession>A0ABR3A386</accession>
<sequence length="411" mass="45129">MGESFEYFLPESTYSTFSLSLDEQPKNLHNILSRNWYNLPRSSPYFDCGGSPRIKKVVGQGQLQAYGGLADDKVSSGRVLLVLGMMVMSINFDGIGCAVQMWLLSFSVQLSSYLLFCIGLNLQLVMIHGLNGQKMEKYYLFGSFLLALGLSLPPLIAGQFGWDPIEQTCGWSSQDHGERLKWRVGTMLFWIVLTIVGEIITFSAVLVFMVRARLNRTGAEDVSSEIGRVLVVLCSFRPLVYAILAFWDPSLTRALKVLYYLTFEKGQLEQNEVAFTETRTERRRGCPGNAHSPTTTRMGHRQSGSSGPKTVEITIPAFALAPPPPPAYCLSLSSPSSASLASTVDPERGCVQPEDSFELGLGETFLEAESMRIVPWRISGMSGVGVGFISVERTPAGADAGEAEVEFGKLI</sequence>
<proteinExistence type="predicted"/>
<evidence type="ECO:0000256" key="2">
    <source>
        <dbReference type="SAM" id="Phobius"/>
    </source>
</evidence>
<feature type="transmembrane region" description="Helical" evidence="2">
    <location>
        <begin position="229"/>
        <end position="247"/>
    </location>
</feature>
<keyword evidence="2" id="KW-0472">Membrane</keyword>
<feature type="transmembrane region" description="Helical" evidence="2">
    <location>
        <begin position="138"/>
        <end position="156"/>
    </location>
</feature>
<dbReference type="Gene3D" id="1.20.1070.10">
    <property type="entry name" value="Rhodopsin 7-helix transmembrane proteins"/>
    <property type="match status" value="1"/>
</dbReference>
<feature type="region of interest" description="Disordered" evidence="1">
    <location>
        <begin position="278"/>
        <end position="308"/>
    </location>
</feature>
<feature type="transmembrane region" description="Helical" evidence="2">
    <location>
        <begin position="110"/>
        <end position="131"/>
    </location>
</feature>
<protein>
    <recommendedName>
        <fullName evidence="5">G-protein coupled receptors family 2 profile 2 domain-containing protein</fullName>
    </recommendedName>
</protein>
<feature type="transmembrane region" description="Helical" evidence="2">
    <location>
        <begin position="187"/>
        <end position="208"/>
    </location>
</feature>
<name>A0ABR3A386_9AGAR</name>
<evidence type="ECO:0000256" key="1">
    <source>
        <dbReference type="SAM" id="MobiDB-lite"/>
    </source>
</evidence>
<keyword evidence="2" id="KW-0812">Transmembrane</keyword>
<feature type="compositionally biased region" description="Polar residues" evidence="1">
    <location>
        <begin position="291"/>
        <end position="308"/>
    </location>
</feature>
<gene>
    <name evidence="3" type="ORF">AAF712_004525</name>
</gene>